<keyword evidence="1" id="KW-0732">Signal</keyword>
<dbReference type="AlphaFoldDB" id="A0A1X7BSE3"/>
<keyword evidence="3" id="KW-1185">Reference proteome</keyword>
<evidence type="ECO:0000313" key="3">
    <source>
        <dbReference type="Proteomes" id="UP000193224"/>
    </source>
</evidence>
<dbReference type="RefSeq" id="WP_085800391.1">
    <property type="nucleotide sequence ID" value="NZ_FWXB01000007.1"/>
</dbReference>
<evidence type="ECO:0008006" key="4">
    <source>
        <dbReference type="Google" id="ProtNLM"/>
    </source>
</evidence>
<dbReference type="Proteomes" id="UP000193224">
    <property type="component" value="Unassembled WGS sequence"/>
</dbReference>
<gene>
    <name evidence="2" type="ORF">ROA7745_02266</name>
</gene>
<reference evidence="2 3" key="1">
    <citation type="submission" date="2017-03" db="EMBL/GenBank/DDBJ databases">
        <authorList>
            <person name="Afonso C.L."/>
            <person name="Miller P.J."/>
            <person name="Scott M.A."/>
            <person name="Spackman E."/>
            <person name="Goraichik I."/>
            <person name="Dimitrov K.M."/>
            <person name="Suarez D.L."/>
            <person name="Swayne D.E."/>
        </authorList>
    </citation>
    <scope>NUCLEOTIDE SEQUENCE [LARGE SCALE GENOMIC DNA]</scope>
    <source>
        <strain evidence="2 3">CECT 7745</strain>
    </source>
</reference>
<feature type="signal peptide" evidence="1">
    <location>
        <begin position="1"/>
        <end position="25"/>
    </location>
</feature>
<evidence type="ECO:0000256" key="1">
    <source>
        <dbReference type="SAM" id="SignalP"/>
    </source>
</evidence>
<organism evidence="2 3">
    <name type="scientific">Roseovarius aestuarii</name>
    <dbReference type="NCBI Taxonomy" id="475083"/>
    <lineage>
        <taxon>Bacteria</taxon>
        <taxon>Pseudomonadati</taxon>
        <taxon>Pseudomonadota</taxon>
        <taxon>Alphaproteobacteria</taxon>
        <taxon>Rhodobacterales</taxon>
        <taxon>Roseobacteraceae</taxon>
        <taxon>Roseovarius</taxon>
    </lineage>
</organism>
<evidence type="ECO:0000313" key="2">
    <source>
        <dbReference type="EMBL" id="SMC12440.1"/>
    </source>
</evidence>
<accession>A0A1X7BSE3</accession>
<dbReference type="EMBL" id="FWXB01000007">
    <property type="protein sequence ID" value="SMC12440.1"/>
    <property type="molecule type" value="Genomic_DNA"/>
</dbReference>
<dbReference type="InterPro" id="IPR018666">
    <property type="entry name" value="DUF2125"/>
</dbReference>
<protein>
    <recommendedName>
        <fullName evidence="4">DUF2125 domain-containing protein</fullName>
    </recommendedName>
</protein>
<dbReference type="Pfam" id="PF09898">
    <property type="entry name" value="DUF2125"/>
    <property type="match status" value="1"/>
</dbReference>
<sequence length="507" mass="52930">MAQWNTAATSAAAIGIFMSGSVAYADVTPEQVWNDWKDYMAGFGYEVQADESTSGDTLAVDNLTMTVAVPEEQGSMTMSLSQFSFTDNGDGTVSMSIPSQLPLLLSFDPAEGESADARIDYNTSGYSVIISGDPDDMTYNYSVAEMTIALAELVVEGTPVELGSASMTVSDIIGSSNMKIGDLRSTTQRVNSGSVAFELDVTDPEGSGRMQINGNYESIGFDGSGSFPTDMDANQMAQMLDAGFGFDGTFGFGQGGAEFSFTEDGQAVQGTSATGGGTLDVAMDAGRLSYSGEAVDYQISMAGGELPFPVEMAMKKAAFNLLMPVSSSEEEQDFAFGLTMGDFTMSDLIWGIFDPGAQLPRDPATIALDLTGKVKLLVDLMDTEAMEAAGVGETMPGELNALDLNSLTISVAGAELTGNGGFTFDNSDLETFDGVPAPTGAIDLQLVGGNGLLDKLVAMGLLPEDQAMGARMMMGLFAVPGQGDDTLTSKIEVTGDGQVSANGQRIR</sequence>
<name>A0A1X7BSE3_9RHOB</name>
<proteinExistence type="predicted"/>
<feature type="chain" id="PRO_5012552880" description="DUF2125 domain-containing protein" evidence="1">
    <location>
        <begin position="26"/>
        <end position="507"/>
    </location>
</feature>